<sequence length="375" mass="41477">MRARMFSLLLFVLGIYTPVKSAADSNIFVCYFTQTRYFPPSAVPATTCTHLIYAFGLISGGTIKFRGQTDVNAINTLVGLKKQNPELKVLLSLQQGFPTIVTDSQTTMEKFSVNAISVLRNAGLDGIDFDWEFPLKKDRDNYSRFLKIFRTFVNKEAIGKTPLLVTMALANNVYALKTGYDVTSINQNVDFYTVMAYDLHVFNAKVDNVTGFNSPLYPVTGEIKYLSVSGLMSYCLSLGFKPSKMLLGVPSYGRSYKLNDANRHGIHAPAVSKGDPSPYRHLKGIYAYPDVCVAIQHGATIVSDQTSHGKYIYKGTAWVAYDDDITVAEKARWAVSQGLRGVGLWAVELDDLDGICTKDKTKLSLMTAIKNALNI</sequence>
<feature type="domain" description="GH18" evidence="8">
    <location>
        <begin position="26"/>
        <end position="375"/>
    </location>
</feature>
<dbReference type="SUPFAM" id="SSF51445">
    <property type="entry name" value="(Trans)glycosidases"/>
    <property type="match status" value="1"/>
</dbReference>
<dbReference type="InterPro" id="IPR050314">
    <property type="entry name" value="Glycosyl_Hydrlase_18"/>
</dbReference>
<dbReference type="GO" id="GO:0005975">
    <property type="term" value="P:carbohydrate metabolic process"/>
    <property type="evidence" value="ECO:0007669"/>
    <property type="project" value="InterPro"/>
</dbReference>
<keyword evidence="4 5" id="KW-0326">Glycosidase</keyword>
<dbReference type="PROSITE" id="PS51910">
    <property type="entry name" value="GH18_2"/>
    <property type="match status" value="1"/>
</dbReference>
<keyword evidence="10" id="KW-1185">Reference proteome</keyword>
<dbReference type="GO" id="GO:0005576">
    <property type="term" value="C:extracellular region"/>
    <property type="evidence" value="ECO:0007669"/>
    <property type="project" value="TreeGrafter"/>
</dbReference>
<dbReference type="Proteomes" id="UP001347796">
    <property type="component" value="Unassembled WGS sequence"/>
</dbReference>
<comment type="caution">
    <text evidence="9">The sequence shown here is derived from an EMBL/GenBank/DDBJ whole genome shotgun (WGS) entry which is preliminary data.</text>
</comment>
<organism evidence="9 10">
    <name type="scientific">Patella caerulea</name>
    <name type="common">Rayed Mediterranean limpet</name>
    <dbReference type="NCBI Taxonomy" id="87958"/>
    <lineage>
        <taxon>Eukaryota</taxon>
        <taxon>Metazoa</taxon>
        <taxon>Spiralia</taxon>
        <taxon>Lophotrochozoa</taxon>
        <taxon>Mollusca</taxon>
        <taxon>Gastropoda</taxon>
        <taxon>Patellogastropoda</taxon>
        <taxon>Patelloidea</taxon>
        <taxon>Patellidae</taxon>
        <taxon>Patella</taxon>
    </lineage>
</organism>
<dbReference type="AlphaFoldDB" id="A0AAN8FYD0"/>
<evidence type="ECO:0000313" key="10">
    <source>
        <dbReference type="Proteomes" id="UP001347796"/>
    </source>
</evidence>
<dbReference type="GO" id="GO:0008061">
    <property type="term" value="F:chitin binding"/>
    <property type="evidence" value="ECO:0007669"/>
    <property type="project" value="InterPro"/>
</dbReference>
<dbReference type="Pfam" id="PF00704">
    <property type="entry name" value="Glyco_hydro_18"/>
    <property type="match status" value="1"/>
</dbReference>
<dbReference type="PROSITE" id="PS01095">
    <property type="entry name" value="GH18_1"/>
    <property type="match status" value="1"/>
</dbReference>
<evidence type="ECO:0000256" key="2">
    <source>
        <dbReference type="ARBA" id="ARBA00022801"/>
    </source>
</evidence>
<evidence type="ECO:0000256" key="7">
    <source>
        <dbReference type="SAM" id="SignalP"/>
    </source>
</evidence>
<dbReference type="EMBL" id="JAZGQO010000021">
    <property type="protein sequence ID" value="KAK6166752.1"/>
    <property type="molecule type" value="Genomic_DNA"/>
</dbReference>
<evidence type="ECO:0000256" key="5">
    <source>
        <dbReference type="RuleBase" id="RU000489"/>
    </source>
</evidence>
<dbReference type="GO" id="GO:0004568">
    <property type="term" value="F:chitinase activity"/>
    <property type="evidence" value="ECO:0007669"/>
    <property type="project" value="TreeGrafter"/>
</dbReference>
<dbReference type="GO" id="GO:0006032">
    <property type="term" value="P:chitin catabolic process"/>
    <property type="evidence" value="ECO:0007669"/>
    <property type="project" value="TreeGrafter"/>
</dbReference>
<dbReference type="PANTHER" id="PTHR11177">
    <property type="entry name" value="CHITINASE"/>
    <property type="match status" value="1"/>
</dbReference>
<evidence type="ECO:0000259" key="8">
    <source>
        <dbReference type="PROSITE" id="PS51910"/>
    </source>
</evidence>
<dbReference type="FunFam" id="3.10.50.10:FF:000003">
    <property type="entry name" value="Class V chitinase CHIT5b"/>
    <property type="match status" value="1"/>
</dbReference>
<comment type="similarity">
    <text evidence="6">Belongs to the glycosyl hydrolase 18 family.</text>
</comment>
<evidence type="ECO:0000256" key="6">
    <source>
        <dbReference type="RuleBase" id="RU004453"/>
    </source>
</evidence>
<dbReference type="InterPro" id="IPR029070">
    <property type="entry name" value="Chitinase_insertion_sf"/>
</dbReference>
<reference evidence="9 10" key="1">
    <citation type="submission" date="2024-01" db="EMBL/GenBank/DDBJ databases">
        <title>The genome of the rayed Mediterranean limpet Patella caerulea (Linnaeus, 1758).</title>
        <authorList>
            <person name="Anh-Thu Weber A."/>
            <person name="Halstead-Nussloch G."/>
        </authorList>
    </citation>
    <scope>NUCLEOTIDE SEQUENCE [LARGE SCALE GENOMIC DNA]</scope>
    <source>
        <strain evidence="9">AATW-2023a</strain>
        <tissue evidence="9">Whole specimen</tissue>
    </source>
</reference>
<accession>A0AAN8FYD0</accession>
<keyword evidence="1 7" id="KW-0732">Signal</keyword>
<dbReference type="SUPFAM" id="SSF54556">
    <property type="entry name" value="Chitinase insertion domain"/>
    <property type="match status" value="1"/>
</dbReference>
<evidence type="ECO:0000313" key="9">
    <source>
        <dbReference type="EMBL" id="KAK6166752.1"/>
    </source>
</evidence>
<keyword evidence="2 5" id="KW-0378">Hydrolase</keyword>
<evidence type="ECO:0000256" key="4">
    <source>
        <dbReference type="ARBA" id="ARBA00023295"/>
    </source>
</evidence>
<gene>
    <name evidence="9" type="ORF">SNE40_023378</name>
</gene>
<proteinExistence type="inferred from homology"/>
<dbReference type="InterPro" id="IPR001223">
    <property type="entry name" value="Glyco_hydro18_cat"/>
</dbReference>
<name>A0AAN8FYD0_PATCE</name>
<dbReference type="Gene3D" id="3.10.50.10">
    <property type="match status" value="1"/>
</dbReference>
<keyword evidence="3" id="KW-0325">Glycoprotein</keyword>
<dbReference type="InterPro" id="IPR011583">
    <property type="entry name" value="Chitinase_II/V-like_cat"/>
</dbReference>
<feature type="chain" id="PRO_5042990096" description="GH18 domain-containing protein" evidence="7">
    <location>
        <begin position="22"/>
        <end position="375"/>
    </location>
</feature>
<evidence type="ECO:0000256" key="3">
    <source>
        <dbReference type="ARBA" id="ARBA00023180"/>
    </source>
</evidence>
<dbReference type="Gene3D" id="3.20.20.80">
    <property type="entry name" value="Glycosidases"/>
    <property type="match status" value="1"/>
</dbReference>
<protein>
    <recommendedName>
        <fullName evidence="8">GH18 domain-containing protein</fullName>
    </recommendedName>
</protein>
<dbReference type="PANTHER" id="PTHR11177:SF317">
    <property type="entry name" value="CHITINASE 12-RELATED"/>
    <property type="match status" value="1"/>
</dbReference>
<dbReference type="InterPro" id="IPR017853">
    <property type="entry name" value="GH"/>
</dbReference>
<evidence type="ECO:0000256" key="1">
    <source>
        <dbReference type="ARBA" id="ARBA00022729"/>
    </source>
</evidence>
<dbReference type="InterPro" id="IPR001579">
    <property type="entry name" value="Glyco_hydro_18_chit_AS"/>
</dbReference>
<feature type="signal peptide" evidence="7">
    <location>
        <begin position="1"/>
        <end position="21"/>
    </location>
</feature>
<dbReference type="SMART" id="SM00636">
    <property type="entry name" value="Glyco_18"/>
    <property type="match status" value="1"/>
</dbReference>